<reference evidence="3 4" key="1">
    <citation type="submission" date="2015-05" db="EMBL/GenBank/DDBJ databases">
        <title>Complete genome sequence of a sulfur-oxidizing gammaproteobacterium strain HA5.</title>
        <authorList>
            <person name="Miura A."/>
            <person name="Kojima H."/>
            <person name="Fukui M."/>
        </authorList>
    </citation>
    <scope>NUCLEOTIDE SEQUENCE [LARGE SCALE GENOMIC DNA]</scope>
    <source>
        <strain evidence="3 4">HA5</strain>
    </source>
</reference>
<keyword evidence="3" id="KW-0808">Transferase</keyword>
<evidence type="ECO:0000256" key="1">
    <source>
        <dbReference type="SAM" id="Phobius"/>
    </source>
</evidence>
<feature type="domain" description="Signal transduction histidine kinase internal region" evidence="2">
    <location>
        <begin position="160"/>
        <end position="237"/>
    </location>
</feature>
<dbReference type="Pfam" id="PF06580">
    <property type="entry name" value="His_kinase"/>
    <property type="match status" value="1"/>
</dbReference>
<sequence length="350" mass="39216">MSNTSAEKHSFLPEFGSFSMLLQFVILAELIAIIITIGRNADFNEQAWQDFSLLSVFAVSIALCSIIVLKIISPLLRRASTVTGSALVITMLLLVTSVGIDGIIYLLHHLSIIEDRWPAWRETLLIRSLMIAAIVGTLGLRYLIMRERSDTHHRLQQESKLQALQSRIRPHFLFNSLNSVASLTRSDPSKAEAVLHDLADLFRVLLADARKLVPVSAEREISRQYLEVEKIRLGDRLQVKWNVSNIPRAALIPALTLQPLLENAIYHGIEPRFAGGTIKIEMWAEGEMLNIMISNPLPDVRKEGHNKGNKLAQENIRQRLATQFGSAASMQVIQEGGQYHVKVKIPIVRG</sequence>
<dbReference type="Proteomes" id="UP000243180">
    <property type="component" value="Chromosome"/>
</dbReference>
<dbReference type="EMBL" id="AP014879">
    <property type="protein sequence ID" value="BAV32967.1"/>
    <property type="molecule type" value="Genomic_DNA"/>
</dbReference>
<dbReference type="GO" id="GO:0000155">
    <property type="term" value="F:phosphorelay sensor kinase activity"/>
    <property type="evidence" value="ECO:0007669"/>
    <property type="project" value="InterPro"/>
</dbReference>
<protein>
    <submittedName>
        <fullName evidence="3">Histidine kinase</fullName>
    </submittedName>
</protein>
<dbReference type="AlphaFoldDB" id="A0A1B4XDT3"/>
<dbReference type="InParanoid" id="A0A1B4XDT3"/>
<feature type="transmembrane region" description="Helical" evidence="1">
    <location>
        <begin position="124"/>
        <end position="144"/>
    </location>
</feature>
<dbReference type="PANTHER" id="PTHR34220">
    <property type="entry name" value="SENSOR HISTIDINE KINASE YPDA"/>
    <property type="match status" value="1"/>
</dbReference>
<keyword evidence="1" id="KW-1133">Transmembrane helix</keyword>
<dbReference type="InterPro" id="IPR010559">
    <property type="entry name" value="Sig_transdc_His_kin_internal"/>
</dbReference>
<feature type="transmembrane region" description="Helical" evidence="1">
    <location>
        <begin position="51"/>
        <end position="72"/>
    </location>
</feature>
<feature type="transmembrane region" description="Helical" evidence="1">
    <location>
        <begin position="21"/>
        <end position="39"/>
    </location>
</feature>
<dbReference type="KEGG" id="slim:SCL_0645"/>
<dbReference type="PANTHER" id="PTHR34220:SF7">
    <property type="entry name" value="SENSOR HISTIDINE KINASE YPDA"/>
    <property type="match status" value="1"/>
</dbReference>
<dbReference type="InterPro" id="IPR036890">
    <property type="entry name" value="HATPase_C_sf"/>
</dbReference>
<organism evidence="3 4">
    <name type="scientific">Sulfuricaulis limicola</name>
    <dbReference type="NCBI Taxonomy" id="1620215"/>
    <lineage>
        <taxon>Bacteria</taxon>
        <taxon>Pseudomonadati</taxon>
        <taxon>Pseudomonadota</taxon>
        <taxon>Gammaproteobacteria</taxon>
        <taxon>Acidiferrobacterales</taxon>
        <taxon>Acidiferrobacteraceae</taxon>
        <taxon>Sulfuricaulis</taxon>
    </lineage>
</organism>
<keyword evidence="1" id="KW-0812">Transmembrane</keyword>
<proteinExistence type="predicted"/>
<accession>A0A1B4XDT3</accession>
<dbReference type="Gene3D" id="3.30.565.10">
    <property type="entry name" value="Histidine kinase-like ATPase, C-terminal domain"/>
    <property type="match status" value="1"/>
</dbReference>
<evidence type="ECO:0000259" key="2">
    <source>
        <dbReference type="Pfam" id="PF06580"/>
    </source>
</evidence>
<gene>
    <name evidence="3" type="ORF">SCL_0645</name>
</gene>
<feature type="transmembrane region" description="Helical" evidence="1">
    <location>
        <begin position="84"/>
        <end position="104"/>
    </location>
</feature>
<evidence type="ECO:0000313" key="3">
    <source>
        <dbReference type="EMBL" id="BAV32967.1"/>
    </source>
</evidence>
<dbReference type="GO" id="GO:0016020">
    <property type="term" value="C:membrane"/>
    <property type="evidence" value="ECO:0007669"/>
    <property type="project" value="InterPro"/>
</dbReference>
<dbReference type="InterPro" id="IPR050640">
    <property type="entry name" value="Bact_2-comp_sensor_kinase"/>
</dbReference>
<keyword evidence="1" id="KW-0472">Membrane</keyword>
<name>A0A1B4XDT3_9GAMM</name>
<evidence type="ECO:0000313" key="4">
    <source>
        <dbReference type="Proteomes" id="UP000243180"/>
    </source>
</evidence>
<keyword evidence="3" id="KW-0418">Kinase</keyword>
<keyword evidence="4" id="KW-1185">Reference proteome</keyword>
<dbReference type="SUPFAM" id="SSF55874">
    <property type="entry name" value="ATPase domain of HSP90 chaperone/DNA topoisomerase II/histidine kinase"/>
    <property type="match status" value="1"/>
</dbReference>
<dbReference type="OrthoDB" id="2514702at2"/>